<evidence type="ECO:0000259" key="1">
    <source>
        <dbReference type="Pfam" id="PF18557"/>
    </source>
</evidence>
<feature type="domain" description="Anti-sigma factor NepR" evidence="1">
    <location>
        <begin position="12"/>
        <end position="45"/>
    </location>
</feature>
<dbReference type="EMBL" id="FTOQ01000010">
    <property type="protein sequence ID" value="SIT02463.1"/>
    <property type="molecule type" value="Genomic_DNA"/>
</dbReference>
<sequence>MAQGQEKRQRDSVIDENLKKVYEDMLDQEVPDRFLELLSQLKDQDEKSGKTGREADE</sequence>
<keyword evidence="3" id="KW-1185">Reference proteome</keyword>
<dbReference type="Pfam" id="PF18557">
    <property type="entry name" value="NepR"/>
    <property type="match status" value="1"/>
</dbReference>
<proteinExistence type="predicted"/>
<dbReference type="Proteomes" id="UP000186684">
    <property type="component" value="Unassembled WGS sequence"/>
</dbReference>
<evidence type="ECO:0000313" key="3">
    <source>
        <dbReference type="Proteomes" id="UP000186684"/>
    </source>
</evidence>
<dbReference type="InterPro" id="IPR041649">
    <property type="entry name" value="NepR"/>
</dbReference>
<accession>A0A1N7NVS6</accession>
<protein>
    <recommendedName>
        <fullName evidence="1">Anti-sigma factor NepR domain-containing protein</fullName>
    </recommendedName>
</protein>
<gene>
    <name evidence="2" type="ORF">SAMN05421759_110112</name>
</gene>
<dbReference type="OrthoDB" id="7875342at2"/>
<name>A0A1N7NVS6_9RHOB</name>
<dbReference type="AlphaFoldDB" id="A0A1N7NVS6"/>
<organism evidence="2 3">
    <name type="scientific">Roseivivax lentus</name>
    <dbReference type="NCBI Taxonomy" id="633194"/>
    <lineage>
        <taxon>Bacteria</taxon>
        <taxon>Pseudomonadati</taxon>
        <taxon>Pseudomonadota</taxon>
        <taxon>Alphaproteobacteria</taxon>
        <taxon>Rhodobacterales</taxon>
        <taxon>Roseobacteraceae</taxon>
        <taxon>Roseivivax</taxon>
    </lineage>
</organism>
<dbReference type="STRING" id="633194.SAMN05421759_110112"/>
<reference evidence="3" key="1">
    <citation type="submission" date="2017-01" db="EMBL/GenBank/DDBJ databases">
        <authorList>
            <person name="Varghese N."/>
            <person name="Submissions S."/>
        </authorList>
    </citation>
    <scope>NUCLEOTIDE SEQUENCE [LARGE SCALE GENOMIC DNA]</scope>
    <source>
        <strain evidence="3">DSM 29430</strain>
    </source>
</reference>
<evidence type="ECO:0000313" key="2">
    <source>
        <dbReference type="EMBL" id="SIT02463.1"/>
    </source>
</evidence>